<name>A0ABS8HZW7_9FIRM</name>
<comment type="caution">
    <text evidence="2">The sequence shown here is derived from an EMBL/GenBank/DDBJ whole genome shotgun (WGS) entry which is preliminary data.</text>
</comment>
<feature type="region of interest" description="Disordered" evidence="1">
    <location>
        <begin position="215"/>
        <end position="258"/>
    </location>
</feature>
<evidence type="ECO:0000313" key="2">
    <source>
        <dbReference type="EMBL" id="MCC5468721.1"/>
    </source>
</evidence>
<feature type="compositionally biased region" description="Basic and acidic residues" evidence="1">
    <location>
        <begin position="222"/>
        <end position="245"/>
    </location>
</feature>
<dbReference type="EMBL" id="JAJHJB010000111">
    <property type="protein sequence ID" value="MCC5468721.1"/>
    <property type="molecule type" value="Genomic_DNA"/>
</dbReference>
<keyword evidence="3" id="KW-1185">Reference proteome</keyword>
<gene>
    <name evidence="2" type="ORF">LMF89_25640</name>
</gene>
<organism evidence="2 3">
    <name type="scientific">Pelosinus baikalensis</name>
    <dbReference type="NCBI Taxonomy" id="2892015"/>
    <lineage>
        <taxon>Bacteria</taxon>
        <taxon>Bacillati</taxon>
        <taxon>Bacillota</taxon>
        <taxon>Negativicutes</taxon>
        <taxon>Selenomonadales</taxon>
        <taxon>Sporomusaceae</taxon>
        <taxon>Pelosinus</taxon>
    </lineage>
</organism>
<reference evidence="2" key="1">
    <citation type="submission" date="2021-11" db="EMBL/GenBank/DDBJ databases">
        <title>Description of a new species Pelosinus isolated from the bottom sediments of Lake Baikal.</title>
        <authorList>
            <person name="Zakharyuk A."/>
        </authorList>
    </citation>
    <scope>NUCLEOTIDE SEQUENCE</scope>
    <source>
        <strain evidence="2">Bkl1</strain>
    </source>
</reference>
<proteinExistence type="predicted"/>
<evidence type="ECO:0000256" key="1">
    <source>
        <dbReference type="SAM" id="MobiDB-lite"/>
    </source>
</evidence>
<dbReference type="RefSeq" id="WP_229537579.1">
    <property type="nucleotide sequence ID" value="NZ_JAJHJB010000111.1"/>
</dbReference>
<protein>
    <submittedName>
        <fullName evidence="2">Uncharacterized protein</fullName>
    </submittedName>
</protein>
<dbReference type="Proteomes" id="UP001165492">
    <property type="component" value="Unassembled WGS sequence"/>
</dbReference>
<evidence type="ECO:0000313" key="3">
    <source>
        <dbReference type="Proteomes" id="UP001165492"/>
    </source>
</evidence>
<accession>A0ABS8HZW7</accession>
<sequence length="326" mass="36179">MGSNNVVTLQQQSGAVVDIDTLGGSALEMSRSLDEMKAKIEIVQRFIKDVMIEGLDYGKIPYTDNRTLFQPGADKLNALYGYARQIVFKDENKNDKTGHYDVTIRIKLCHKGTGIVVGEGEGSCSTMESKYRYRWVYESKLPRGIDKESLVTEIFKSKKKGEEGKEYAKYRIENADLADVWNTVLKMAIKRAYLSATLAATGLSGIFSQEEEDFDSWVDGDGNDKPEKEKFEKQRATPKASDERASFTPPTGNKLSDKQYGKIVGDAKRKNVDESGIKSIVQFVKGKSLSDLTTAEASSVIDFIAKTNEEELQDLLMSAALPGDMA</sequence>